<sequence length="362" mass="37504">MPTRRARQAAGVTAGLLLTLGAASPAQACAKHRADHSVHVVHPGQSIQRAVDGARPGETILVLPGTYRESVRITTSELTLRGSGRKSVITRGPDGASGSAAACAKAGHGICVTGTEGHRLTDVRIESLTVSGFSKNGISASQTDGMSVRHVLAEKNGQQGISQEKSIRGRFQENESRGNGQSGIFLANIADGKGGAIDTEGAVISDNTLTGNRIGVVVRRLRNLTVEQNSITGNCGGVFIVGDDGRPRAGDLSVRRNTVDRNNKYCAPSDRLPYIQGTGIVLTGVEQTRVTRNEIKDNVGASPLSGGIVLFRSYVGGLSAGNTISANTVQGNGPADLADRDGGPGNTFTGNTCRVSEPAGRC</sequence>
<evidence type="ECO:0000256" key="1">
    <source>
        <dbReference type="SAM" id="SignalP"/>
    </source>
</evidence>
<dbReference type="Pfam" id="PF13229">
    <property type="entry name" value="Beta_helix"/>
    <property type="match status" value="1"/>
</dbReference>
<feature type="chain" id="PRO_5031380439" description="Right handed beta helix domain-containing protein" evidence="1">
    <location>
        <begin position="29"/>
        <end position="362"/>
    </location>
</feature>
<protein>
    <recommendedName>
        <fullName evidence="2">Right handed beta helix domain-containing protein</fullName>
    </recommendedName>
</protein>
<dbReference type="AlphaFoldDB" id="A0A7W7R872"/>
<dbReference type="RefSeq" id="WP_184941317.1">
    <property type="nucleotide sequence ID" value="NZ_JACHJV010000001.1"/>
</dbReference>
<feature type="domain" description="Right handed beta helix" evidence="2">
    <location>
        <begin position="106"/>
        <end position="258"/>
    </location>
</feature>
<keyword evidence="1" id="KW-0732">Signal</keyword>
<dbReference type="Gene3D" id="2.160.20.10">
    <property type="entry name" value="Single-stranded right-handed beta-helix, Pectin lyase-like"/>
    <property type="match status" value="1"/>
</dbReference>
<keyword evidence="4" id="KW-1185">Reference proteome</keyword>
<feature type="signal peptide" evidence="1">
    <location>
        <begin position="1"/>
        <end position="28"/>
    </location>
</feature>
<gene>
    <name evidence="3" type="ORF">FHR34_006228</name>
</gene>
<dbReference type="InterPro" id="IPR006626">
    <property type="entry name" value="PbH1"/>
</dbReference>
<dbReference type="Proteomes" id="UP000540506">
    <property type="component" value="Unassembled WGS sequence"/>
</dbReference>
<accession>A0A7W7R872</accession>
<organism evidence="3 4">
    <name type="scientific">Kitasatospora kifunensis</name>
    <name type="common">Streptomyces kifunensis</name>
    <dbReference type="NCBI Taxonomy" id="58351"/>
    <lineage>
        <taxon>Bacteria</taxon>
        <taxon>Bacillati</taxon>
        <taxon>Actinomycetota</taxon>
        <taxon>Actinomycetes</taxon>
        <taxon>Kitasatosporales</taxon>
        <taxon>Streptomycetaceae</taxon>
        <taxon>Kitasatospora</taxon>
    </lineage>
</organism>
<dbReference type="InterPro" id="IPR012334">
    <property type="entry name" value="Pectin_lyas_fold"/>
</dbReference>
<dbReference type="InterPro" id="IPR011050">
    <property type="entry name" value="Pectin_lyase_fold/virulence"/>
</dbReference>
<dbReference type="SMART" id="SM00710">
    <property type="entry name" value="PbH1"/>
    <property type="match status" value="7"/>
</dbReference>
<reference evidence="3 4" key="1">
    <citation type="submission" date="2020-08" db="EMBL/GenBank/DDBJ databases">
        <title>Sequencing the genomes of 1000 actinobacteria strains.</title>
        <authorList>
            <person name="Klenk H.-P."/>
        </authorList>
    </citation>
    <scope>NUCLEOTIDE SEQUENCE [LARGE SCALE GENOMIC DNA]</scope>
    <source>
        <strain evidence="3 4">DSM 41654</strain>
    </source>
</reference>
<proteinExistence type="predicted"/>
<evidence type="ECO:0000259" key="2">
    <source>
        <dbReference type="Pfam" id="PF13229"/>
    </source>
</evidence>
<comment type="caution">
    <text evidence="3">The sequence shown here is derived from an EMBL/GenBank/DDBJ whole genome shotgun (WGS) entry which is preliminary data.</text>
</comment>
<name>A0A7W7R872_KITKI</name>
<dbReference type="InterPro" id="IPR039448">
    <property type="entry name" value="Beta_helix"/>
</dbReference>
<evidence type="ECO:0000313" key="3">
    <source>
        <dbReference type="EMBL" id="MBB4927235.1"/>
    </source>
</evidence>
<dbReference type="EMBL" id="JACHJV010000001">
    <property type="protein sequence ID" value="MBB4927235.1"/>
    <property type="molecule type" value="Genomic_DNA"/>
</dbReference>
<dbReference type="SUPFAM" id="SSF51126">
    <property type="entry name" value="Pectin lyase-like"/>
    <property type="match status" value="1"/>
</dbReference>
<evidence type="ECO:0000313" key="4">
    <source>
        <dbReference type="Proteomes" id="UP000540506"/>
    </source>
</evidence>